<evidence type="ECO:0000313" key="8">
    <source>
        <dbReference type="EMBL" id="KAJ5380382.1"/>
    </source>
</evidence>
<evidence type="ECO:0000256" key="6">
    <source>
        <dbReference type="SAM" id="Phobius"/>
    </source>
</evidence>
<keyword evidence="9" id="KW-1185">Reference proteome</keyword>
<reference evidence="8" key="1">
    <citation type="submission" date="2022-11" db="EMBL/GenBank/DDBJ databases">
        <authorList>
            <person name="Petersen C."/>
        </authorList>
    </citation>
    <scope>NUCLEOTIDE SEQUENCE</scope>
    <source>
        <strain evidence="8">IBT 29864</strain>
    </source>
</reference>
<dbReference type="Pfam" id="PF26616">
    <property type="entry name" value="CorA-like"/>
    <property type="match status" value="1"/>
</dbReference>
<feature type="region of interest" description="Disordered" evidence="5">
    <location>
        <begin position="441"/>
        <end position="462"/>
    </location>
</feature>
<name>A0A9W9VFU2_9EURO</name>
<dbReference type="InterPro" id="IPR045863">
    <property type="entry name" value="CorA_TM1_TM2"/>
</dbReference>
<dbReference type="OrthoDB" id="1046782at2759"/>
<dbReference type="Pfam" id="PF01544">
    <property type="entry name" value="CorA"/>
    <property type="match status" value="1"/>
</dbReference>
<feature type="domain" description="CorA-like transporter" evidence="7">
    <location>
        <begin position="136"/>
        <end position="222"/>
    </location>
</feature>
<evidence type="ECO:0000259" key="7">
    <source>
        <dbReference type="Pfam" id="PF26616"/>
    </source>
</evidence>
<sequence>MAIKATYSTFCEPDDPANISIYESDGATQDKLATKVFTENGLFQQHIDTTLRPHLRIVSIHSKAALSPLQISRDALAILQDKYNLGPELWDLTATFGNKPLITAAGEGAMRIKDGENGVRDVSHRFTFPVTGGPGRWTMRQIGIFHRHDPKTLQNLWIFLHANPNTPVQKEIESFASKSYKDSVPDSTWFTLHQAVLTPCLNGWRSYVNHLGNDVDRHFDKALTFVYESMNNTVMAKGDGNLADIHNTRNRLLDIPSRLTTTLDTLQRLRDLSVTLGSHSKHKDNGFKKLAASAAYYNEHLEALVKGVEIMKEKVTDMLKMIEIGLSFRMTSKMLNLNISMVDLNNRMLSANEQLLHLGNKSFDDNATVKVVTIVTLIYLPASLVSSVLGMNLFKFDDGTTDEFKISKQFWIFIVATIILAVITLSGWFIWTHKEEVMRRKSRLPSQDPPQASEQDIELEES</sequence>
<keyword evidence="3 6" id="KW-1133">Transmembrane helix</keyword>
<evidence type="ECO:0000256" key="4">
    <source>
        <dbReference type="ARBA" id="ARBA00023136"/>
    </source>
</evidence>
<dbReference type="EMBL" id="JAPZBS010000002">
    <property type="protein sequence ID" value="KAJ5380382.1"/>
    <property type="molecule type" value="Genomic_DNA"/>
</dbReference>
<proteinExistence type="predicted"/>
<comment type="caution">
    <text evidence="8">The sequence shown here is derived from an EMBL/GenBank/DDBJ whole genome shotgun (WGS) entry which is preliminary data.</text>
</comment>
<dbReference type="GeneID" id="81434918"/>
<feature type="transmembrane region" description="Helical" evidence="6">
    <location>
        <begin position="371"/>
        <end position="390"/>
    </location>
</feature>
<keyword evidence="2 6" id="KW-0812">Transmembrane</keyword>
<evidence type="ECO:0000256" key="1">
    <source>
        <dbReference type="ARBA" id="ARBA00004141"/>
    </source>
</evidence>
<reference evidence="8" key="2">
    <citation type="journal article" date="2023" name="IMA Fungus">
        <title>Comparative genomic study of the Penicillium genus elucidates a diverse pangenome and 15 lateral gene transfer events.</title>
        <authorList>
            <person name="Petersen C."/>
            <person name="Sorensen T."/>
            <person name="Nielsen M.R."/>
            <person name="Sondergaard T.E."/>
            <person name="Sorensen J.L."/>
            <person name="Fitzpatrick D.A."/>
            <person name="Frisvad J.C."/>
            <person name="Nielsen K.L."/>
        </authorList>
    </citation>
    <scope>NUCLEOTIDE SEQUENCE</scope>
    <source>
        <strain evidence="8">IBT 29864</strain>
    </source>
</reference>
<dbReference type="GO" id="GO:0046873">
    <property type="term" value="F:metal ion transmembrane transporter activity"/>
    <property type="evidence" value="ECO:0007669"/>
    <property type="project" value="InterPro"/>
</dbReference>
<dbReference type="RefSeq" id="XP_056557953.1">
    <property type="nucleotide sequence ID" value="XM_056695741.1"/>
</dbReference>
<feature type="transmembrane region" description="Helical" evidence="6">
    <location>
        <begin position="410"/>
        <end position="431"/>
    </location>
</feature>
<keyword evidence="4 6" id="KW-0472">Membrane</keyword>
<dbReference type="GO" id="GO:0016020">
    <property type="term" value="C:membrane"/>
    <property type="evidence" value="ECO:0007669"/>
    <property type="project" value="UniProtKB-SubCell"/>
</dbReference>
<evidence type="ECO:0000256" key="3">
    <source>
        <dbReference type="ARBA" id="ARBA00022989"/>
    </source>
</evidence>
<dbReference type="Gene3D" id="1.20.58.340">
    <property type="entry name" value="Magnesium transport protein CorA, transmembrane region"/>
    <property type="match status" value="1"/>
</dbReference>
<evidence type="ECO:0000256" key="5">
    <source>
        <dbReference type="SAM" id="MobiDB-lite"/>
    </source>
</evidence>
<protein>
    <recommendedName>
        <fullName evidence="7">CorA-like transporter domain-containing protein</fullName>
    </recommendedName>
</protein>
<dbReference type="InterPro" id="IPR058257">
    <property type="entry name" value="CorA-like_dom"/>
</dbReference>
<organism evidence="8 9">
    <name type="scientific">Penicillium cataractarum</name>
    <dbReference type="NCBI Taxonomy" id="2100454"/>
    <lineage>
        <taxon>Eukaryota</taxon>
        <taxon>Fungi</taxon>
        <taxon>Dikarya</taxon>
        <taxon>Ascomycota</taxon>
        <taxon>Pezizomycotina</taxon>
        <taxon>Eurotiomycetes</taxon>
        <taxon>Eurotiomycetidae</taxon>
        <taxon>Eurotiales</taxon>
        <taxon>Aspergillaceae</taxon>
        <taxon>Penicillium</taxon>
    </lineage>
</organism>
<dbReference type="Proteomes" id="UP001147782">
    <property type="component" value="Unassembled WGS sequence"/>
</dbReference>
<accession>A0A9W9VFU2</accession>
<gene>
    <name evidence="8" type="ORF">N7496_002810</name>
</gene>
<dbReference type="InterPro" id="IPR002523">
    <property type="entry name" value="MgTranspt_CorA/ZnTranspt_ZntB"/>
</dbReference>
<evidence type="ECO:0000313" key="9">
    <source>
        <dbReference type="Proteomes" id="UP001147782"/>
    </source>
</evidence>
<dbReference type="AlphaFoldDB" id="A0A9W9VFU2"/>
<dbReference type="SUPFAM" id="SSF144083">
    <property type="entry name" value="Magnesium transport protein CorA, transmembrane region"/>
    <property type="match status" value="1"/>
</dbReference>
<evidence type="ECO:0000256" key="2">
    <source>
        <dbReference type="ARBA" id="ARBA00022692"/>
    </source>
</evidence>
<comment type="subcellular location">
    <subcellularLocation>
        <location evidence="1">Membrane</location>
        <topology evidence="1">Multi-pass membrane protein</topology>
    </subcellularLocation>
</comment>